<evidence type="ECO:0000313" key="2">
    <source>
        <dbReference type="EMBL" id="BAC43837.1"/>
    </source>
</evidence>
<dbReference type="GO" id="GO:0022857">
    <property type="term" value="F:transmembrane transporter activity"/>
    <property type="evidence" value="ECO:0007669"/>
    <property type="project" value="InterPro"/>
</dbReference>
<keyword evidence="1" id="KW-1133">Transmembrane helix</keyword>
<evidence type="ECO:0000313" key="3">
    <source>
        <dbReference type="Proteomes" id="UP000002522"/>
    </source>
</evidence>
<dbReference type="STRING" id="272633.gene:10731138"/>
<reference evidence="2 3" key="1">
    <citation type="journal article" date="2002" name="Nucleic Acids Res.">
        <title>The complete genomic sequence of Mycoplasma penetrans, an intracellular bacterial pathogen in humans.</title>
        <authorList>
            <person name="Sasaki Y."/>
            <person name="Ishikawa J."/>
            <person name="Yamashita A."/>
            <person name="Oshima K."/>
            <person name="Kenri T."/>
            <person name="Furuya K."/>
            <person name="Yoshino C."/>
            <person name="Horino A."/>
            <person name="Shiba T."/>
            <person name="Sasaki T."/>
            <person name="Hattori M."/>
        </authorList>
    </citation>
    <scope>NUCLEOTIDE SEQUENCE [LARGE SCALE GENOMIC DNA]</scope>
    <source>
        <strain evidence="2 3">HF-2</strain>
    </source>
</reference>
<keyword evidence="1" id="KW-0472">Membrane</keyword>
<dbReference type="InterPro" id="IPR024529">
    <property type="entry name" value="ECF_trnsprt_substrate-spec"/>
</dbReference>
<dbReference type="InParanoid" id="Q8EX03"/>
<gene>
    <name evidence="2" type="ordered locus">MYPE470</name>
</gene>
<feature type="transmembrane region" description="Helical" evidence="1">
    <location>
        <begin position="134"/>
        <end position="156"/>
    </location>
</feature>
<feature type="transmembrane region" description="Helical" evidence="1">
    <location>
        <begin position="273"/>
        <end position="289"/>
    </location>
</feature>
<keyword evidence="3" id="KW-1185">Reference proteome</keyword>
<dbReference type="EMBL" id="BA000026">
    <property type="protein sequence ID" value="BAC43837.1"/>
    <property type="molecule type" value="Genomic_DNA"/>
</dbReference>
<sequence length="303" mass="34754">MKQIFTIKKEQSKNRLLSFLFPLYPLKIFSSVNSIAILAVLIALRLVLQKFSIFIPAFSLSISLAWTPLIIIGWIYGPIFGLVSGIVTDSLALLMSKSTWFWLYAIQEPMLGLIASLFGYAYRLLTNKNNPNKIWSFIFFQTILLIFSSICIYILIFKVSTDIRFEGKSSLEKFLYSNSKWVILSSIIFFAVCMETLALVFFKKFSKNFIMCALIISLVCSISIIFSFVLGPISANEYYKFIHNGIDSPYFVKYGVIFYLIPRAIKESIKAPIQIYVLIVLIPIANIYINQLKMSKFLKWKIG</sequence>
<dbReference type="KEGG" id="mpe:MYPE470"/>
<proteinExistence type="predicted"/>
<protein>
    <submittedName>
        <fullName evidence="2">Integral membrane protein</fullName>
    </submittedName>
</protein>
<evidence type="ECO:0000256" key="1">
    <source>
        <dbReference type="SAM" id="Phobius"/>
    </source>
</evidence>
<organism evidence="2 3">
    <name type="scientific">Malacoplasma penetrans (strain HF-2)</name>
    <name type="common">Mycoplasma penetrans</name>
    <dbReference type="NCBI Taxonomy" id="272633"/>
    <lineage>
        <taxon>Bacteria</taxon>
        <taxon>Bacillati</taxon>
        <taxon>Mycoplasmatota</taxon>
        <taxon>Mycoplasmoidales</taxon>
        <taxon>Mycoplasmoidaceae</taxon>
        <taxon>Malacoplasma</taxon>
    </lineage>
</organism>
<feature type="transmembrane region" description="Helical" evidence="1">
    <location>
        <begin position="209"/>
        <end position="229"/>
    </location>
</feature>
<dbReference type="RefSeq" id="WP_011076873.1">
    <property type="nucleotide sequence ID" value="NC_004432.1"/>
</dbReference>
<feature type="transmembrane region" description="Helical" evidence="1">
    <location>
        <begin position="28"/>
        <end position="48"/>
    </location>
</feature>
<dbReference type="Pfam" id="PF12822">
    <property type="entry name" value="ECF_trnsprt"/>
    <property type="match status" value="1"/>
</dbReference>
<accession>Q8EX03</accession>
<feature type="transmembrane region" description="Helical" evidence="1">
    <location>
        <begin position="101"/>
        <end position="122"/>
    </location>
</feature>
<dbReference type="eggNOG" id="ENOG50340U9">
    <property type="taxonomic scope" value="Bacteria"/>
</dbReference>
<dbReference type="Gene3D" id="1.10.1760.20">
    <property type="match status" value="1"/>
</dbReference>
<feature type="transmembrane region" description="Helical" evidence="1">
    <location>
        <begin position="181"/>
        <end position="202"/>
    </location>
</feature>
<feature type="transmembrane region" description="Helical" evidence="1">
    <location>
        <begin position="60"/>
        <end position="81"/>
    </location>
</feature>
<dbReference type="AlphaFoldDB" id="Q8EX03"/>
<keyword evidence="1" id="KW-0812">Transmembrane</keyword>
<dbReference type="Proteomes" id="UP000002522">
    <property type="component" value="Chromosome"/>
</dbReference>
<name>Q8EX03_MALP2</name>
<dbReference type="HOGENOM" id="CLU_917724_0_0_14"/>